<feature type="domain" description="Transposase IS4-like" evidence="5">
    <location>
        <begin position="111"/>
        <end position="320"/>
    </location>
</feature>
<dbReference type="PANTHER" id="PTHR33258">
    <property type="entry name" value="TRANSPOSASE INSL FOR INSERTION SEQUENCE ELEMENT IS186A-RELATED"/>
    <property type="match status" value="1"/>
</dbReference>
<dbReference type="GO" id="GO:0003677">
    <property type="term" value="F:DNA binding"/>
    <property type="evidence" value="ECO:0007669"/>
    <property type="project" value="UniProtKB-KW"/>
</dbReference>
<comment type="similarity">
    <text evidence="1">Belongs to the transposase 11 family.</text>
</comment>
<protein>
    <submittedName>
        <fullName evidence="6">Transposase DDE domain protein</fullName>
    </submittedName>
</protein>
<dbReference type="Pfam" id="PF01609">
    <property type="entry name" value="DDE_Tnp_1"/>
    <property type="match status" value="1"/>
</dbReference>
<evidence type="ECO:0000313" key="6">
    <source>
        <dbReference type="EMBL" id="BAU28760.1"/>
    </source>
</evidence>
<name>A0A0U4WJR5_9BACL</name>
<dbReference type="RefSeq" id="WP_096466479.1">
    <property type="nucleotide sequence ID" value="NZ_AP017312.1"/>
</dbReference>
<dbReference type="EMBL" id="AP017312">
    <property type="protein sequence ID" value="BAU28760.1"/>
    <property type="molecule type" value="Genomic_DNA"/>
</dbReference>
<dbReference type="InterPro" id="IPR012337">
    <property type="entry name" value="RNaseH-like_sf"/>
</dbReference>
<keyword evidence="7" id="KW-1185">Reference proteome</keyword>
<evidence type="ECO:0000259" key="5">
    <source>
        <dbReference type="Pfam" id="PF01609"/>
    </source>
</evidence>
<evidence type="ECO:0000256" key="2">
    <source>
        <dbReference type="ARBA" id="ARBA00022578"/>
    </source>
</evidence>
<keyword evidence="4" id="KW-0233">DNA recombination</keyword>
<organism evidence="6 7">
    <name type="scientific">Aneurinibacillus soli</name>
    <dbReference type="NCBI Taxonomy" id="1500254"/>
    <lineage>
        <taxon>Bacteria</taxon>
        <taxon>Bacillati</taxon>
        <taxon>Bacillota</taxon>
        <taxon>Bacilli</taxon>
        <taxon>Bacillales</taxon>
        <taxon>Paenibacillaceae</taxon>
        <taxon>Aneurinibacillus group</taxon>
        <taxon>Aneurinibacillus</taxon>
    </lineage>
</organism>
<dbReference type="GO" id="GO:0004803">
    <property type="term" value="F:transposase activity"/>
    <property type="evidence" value="ECO:0007669"/>
    <property type="project" value="InterPro"/>
</dbReference>
<evidence type="ECO:0000256" key="3">
    <source>
        <dbReference type="ARBA" id="ARBA00023125"/>
    </source>
</evidence>
<evidence type="ECO:0000256" key="4">
    <source>
        <dbReference type="ARBA" id="ARBA00023172"/>
    </source>
</evidence>
<dbReference type="Proteomes" id="UP000217696">
    <property type="component" value="Chromosome"/>
</dbReference>
<keyword evidence="3" id="KW-0238">DNA-binding</keyword>
<dbReference type="PANTHER" id="PTHR33258:SF1">
    <property type="entry name" value="TRANSPOSASE INSL FOR INSERTION SEQUENCE ELEMENT IS186A-RELATED"/>
    <property type="match status" value="1"/>
</dbReference>
<dbReference type="AlphaFoldDB" id="A0A0U4WJR5"/>
<keyword evidence="2" id="KW-0815">Transposition</keyword>
<gene>
    <name evidence="6" type="ORF">CB4_02937</name>
</gene>
<evidence type="ECO:0000313" key="7">
    <source>
        <dbReference type="Proteomes" id="UP000217696"/>
    </source>
</evidence>
<evidence type="ECO:0000256" key="1">
    <source>
        <dbReference type="ARBA" id="ARBA00010075"/>
    </source>
</evidence>
<dbReference type="GO" id="GO:0006313">
    <property type="term" value="P:DNA transposition"/>
    <property type="evidence" value="ECO:0007669"/>
    <property type="project" value="InterPro"/>
</dbReference>
<dbReference type="Gene3D" id="3.90.350.10">
    <property type="entry name" value="Transposase Inhibitor Protein From Tn5, Chain A, domain 1"/>
    <property type="match status" value="1"/>
</dbReference>
<reference evidence="6 7" key="1">
    <citation type="submission" date="2015-12" db="EMBL/GenBank/DDBJ databases">
        <title>Genome sequence of Aneurinibacillus soli.</title>
        <authorList>
            <person name="Lee J.S."/>
            <person name="Lee K.C."/>
            <person name="Kim K.K."/>
            <person name="Lee B.W."/>
        </authorList>
    </citation>
    <scope>NUCLEOTIDE SEQUENCE [LARGE SCALE GENOMIC DNA]</scope>
    <source>
        <strain evidence="6 7">CB4</strain>
    </source>
</reference>
<dbReference type="KEGG" id="asoc:CB4_02937"/>
<sequence length="379" mass="43587">MKKSTTFATIVQTLLSEEEIQSVVQDVEYEEKARKFTTSTLLHYWAMAAFEEWEGFRYGADRSSSCGLPSANYSTFSKKASDVPYTVFKKLFHHLVSKCNRATRRKLAIPKKLLLVDSTTITVGKPRLPWALYHGKRAGIKLHVAFDPDQETPVHVIESIGSKHDSPFLDQLANPSFLLVADRAYGKIERFDQYLKDKQSFVIRIKENVTIDTPRSLRRCSSTAPSVIKDSTCYLGTSQCRSQERHRVIFFTDDEGNEIRVVTDRRDLSAEKIAEIYKARWQIETFFRWIKQHVNVPVLFGTTKNAVYGQLYTALITYVLIKWIYEKAKPMVSRFAMLSFIQFARLLRFESLQAEWMIAIHTIISRSLLIQGSSLSKIG</sequence>
<dbReference type="SUPFAM" id="SSF53098">
    <property type="entry name" value="Ribonuclease H-like"/>
    <property type="match status" value="1"/>
</dbReference>
<dbReference type="InterPro" id="IPR047952">
    <property type="entry name" value="Transpos_IS4"/>
</dbReference>
<proteinExistence type="inferred from homology"/>
<dbReference type="InterPro" id="IPR002559">
    <property type="entry name" value="Transposase_11"/>
</dbReference>
<dbReference type="NCBIfam" id="NF033592">
    <property type="entry name" value="transpos_IS4_1"/>
    <property type="match status" value="1"/>
</dbReference>
<accession>A0A0U4WJR5</accession>